<dbReference type="Proteomes" id="UP000294911">
    <property type="component" value="Unassembled WGS sequence"/>
</dbReference>
<evidence type="ECO:0000313" key="3">
    <source>
        <dbReference type="Proteomes" id="UP000294911"/>
    </source>
</evidence>
<keyword evidence="3" id="KW-1185">Reference proteome</keyword>
<organism evidence="2 3">
    <name type="scientific">Tamaricihabitans halophyticus</name>
    <dbReference type="NCBI Taxonomy" id="1262583"/>
    <lineage>
        <taxon>Bacteria</taxon>
        <taxon>Bacillati</taxon>
        <taxon>Actinomycetota</taxon>
        <taxon>Actinomycetes</taxon>
        <taxon>Pseudonocardiales</taxon>
        <taxon>Pseudonocardiaceae</taxon>
        <taxon>Tamaricihabitans</taxon>
    </lineage>
</organism>
<sequence>MRTVRAELSKLASLPAFWFACVVGVLVPTGIVLLAGRAAPRVDDGYQELAVGVLGAIVLGVIAMSSEYTSEGAESAGGRQINTTLTAVPTRGRLFLAKALVVGSTSFVLAILATTAVFSVLRLSQGVGVLALTGDDLARMGGVIAYWVLMSLLGYGLTAFTRSGIIPLAVLLVNSSTVSVSYLLTKATPLANYLPDLAGMRMFSRDLATDVELSPLLGGAVMAVWVAGLLIVAKLVFARRDA</sequence>
<evidence type="ECO:0008006" key="4">
    <source>
        <dbReference type="Google" id="ProtNLM"/>
    </source>
</evidence>
<dbReference type="RefSeq" id="WP_132877078.1">
    <property type="nucleotide sequence ID" value="NZ_SLXQ01000003.1"/>
</dbReference>
<dbReference type="EMBL" id="SLXQ01000003">
    <property type="protein sequence ID" value="TCP54333.1"/>
    <property type="molecule type" value="Genomic_DNA"/>
</dbReference>
<accession>A0A4R2QW73</accession>
<feature type="transmembrane region" description="Helical" evidence="1">
    <location>
        <begin position="140"/>
        <end position="158"/>
    </location>
</feature>
<evidence type="ECO:0000256" key="1">
    <source>
        <dbReference type="SAM" id="Phobius"/>
    </source>
</evidence>
<feature type="transmembrane region" description="Helical" evidence="1">
    <location>
        <begin position="12"/>
        <end position="34"/>
    </location>
</feature>
<proteinExistence type="predicted"/>
<protein>
    <recommendedName>
        <fullName evidence="4">ABC-2 type transport system permease protein</fullName>
    </recommendedName>
</protein>
<reference evidence="2 3" key="1">
    <citation type="submission" date="2019-03" db="EMBL/GenBank/DDBJ databases">
        <title>Genomic Encyclopedia of Type Strains, Phase IV (KMG-IV): sequencing the most valuable type-strain genomes for metagenomic binning, comparative biology and taxonomic classification.</title>
        <authorList>
            <person name="Goeker M."/>
        </authorList>
    </citation>
    <scope>NUCLEOTIDE SEQUENCE [LARGE SCALE GENOMIC DNA]</scope>
    <source>
        <strain evidence="2 3">DSM 45765</strain>
    </source>
</reference>
<keyword evidence="1" id="KW-0472">Membrane</keyword>
<feature type="transmembrane region" description="Helical" evidence="1">
    <location>
        <begin position="46"/>
        <end position="64"/>
    </location>
</feature>
<comment type="caution">
    <text evidence="2">The sequence shown here is derived from an EMBL/GenBank/DDBJ whole genome shotgun (WGS) entry which is preliminary data.</text>
</comment>
<dbReference type="AlphaFoldDB" id="A0A4R2QW73"/>
<feature type="transmembrane region" description="Helical" evidence="1">
    <location>
        <begin position="216"/>
        <end position="237"/>
    </location>
</feature>
<feature type="transmembrane region" description="Helical" evidence="1">
    <location>
        <begin position="165"/>
        <end position="184"/>
    </location>
</feature>
<gene>
    <name evidence="2" type="ORF">EV191_103378</name>
</gene>
<evidence type="ECO:0000313" key="2">
    <source>
        <dbReference type="EMBL" id="TCP54333.1"/>
    </source>
</evidence>
<feature type="transmembrane region" description="Helical" evidence="1">
    <location>
        <begin position="99"/>
        <end position="120"/>
    </location>
</feature>
<dbReference type="PROSITE" id="PS51257">
    <property type="entry name" value="PROKAR_LIPOPROTEIN"/>
    <property type="match status" value="1"/>
</dbReference>
<keyword evidence="1" id="KW-1133">Transmembrane helix</keyword>
<dbReference type="OrthoDB" id="3294220at2"/>
<keyword evidence="1" id="KW-0812">Transmembrane</keyword>
<name>A0A4R2QW73_9PSEU</name>